<proteinExistence type="predicted"/>
<sequence>MIFSDYLKTFFYCGVIISRLRYPKKLS</sequence>
<organism evidence="1">
    <name type="scientific">Arundo donax</name>
    <name type="common">Giant reed</name>
    <name type="synonym">Donax arundinaceus</name>
    <dbReference type="NCBI Taxonomy" id="35708"/>
    <lineage>
        <taxon>Eukaryota</taxon>
        <taxon>Viridiplantae</taxon>
        <taxon>Streptophyta</taxon>
        <taxon>Embryophyta</taxon>
        <taxon>Tracheophyta</taxon>
        <taxon>Spermatophyta</taxon>
        <taxon>Magnoliopsida</taxon>
        <taxon>Liliopsida</taxon>
        <taxon>Poales</taxon>
        <taxon>Poaceae</taxon>
        <taxon>PACMAD clade</taxon>
        <taxon>Arundinoideae</taxon>
        <taxon>Arundineae</taxon>
        <taxon>Arundo</taxon>
    </lineage>
</organism>
<dbReference type="AlphaFoldDB" id="A0A0A8XXV0"/>
<dbReference type="EMBL" id="GBRH01280322">
    <property type="protein sequence ID" value="JAD17573.1"/>
    <property type="molecule type" value="Transcribed_RNA"/>
</dbReference>
<accession>A0A0A8XXV0</accession>
<reference evidence="1" key="2">
    <citation type="journal article" date="2015" name="Data Brief">
        <title>Shoot transcriptome of the giant reed, Arundo donax.</title>
        <authorList>
            <person name="Barrero R.A."/>
            <person name="Guerrero F.D."/>
            <person name="Moolhuijzen P."/>
            <person name="Goolsby J.A."/>
            <person name="Tidwell J."/>
            <person name="Bellgard S.E."/>
            <person name="Bellgard M.I."/>
        </authorList>
    </citation>
    <scope>NUCLEOTIDE SEQUENCE</scope>
    <source>
        <tissue evidence="1">Shoot tissue taken approximately 20 cm above the soil surface</tissue>
    </source>
</reference>
<name>A0A0A8XXV0_ARUDO</name>
<evidence type="ECO:0000313" key="1">
    <source>
        <dbReference type="EMBL" id="JAD17573.1"/>
    </source>
</evidence>
<reference evidence="1" key="1">
    <citation type="submission" date="2014-09" db="EMBL/GenBank/DDBJ databases">
        <authorList>
            <person name="Magalhaes I.L.F."/>
            <person name="Oliveira U."/>
            <person name="Santos F.R."/>
            <person name="Vidigal T.H.D.A."/>
            <person name="Brescovit A.D."/>
            <person name="Santos A.J."/>
        </authorList>
    </citation>
    <scope>NUCLEOTIDE SEQUENCE</scope>
    <source>
        <tissue evidence="1">Shoot tissue taken approximately 20 cm above the soil surface</tissue>
    </source>
</reference>
<protein>
    <submittedName>
        <fullName evidence="1">Uncharacterized protein</fullName>
    </submittedName>
</protein>